<dbReference type="AlphaFoldDB" id="A0A6G3MGV7"/>
<dbReference type="InterPro" id="IPR002755">
    <property type="entry name" value="DNA_primase_S"/>
</dbReference>
<dbReference type="Pfam" id="PF01896">
    <property type="entry name" value="DNA_primase_S"/>
    <property type="match status" value="1"/>
</dbReference>
<evidence type="ECO:0000313" key="2">
    <source>
        <dbReference type="EMBL" id="NDJ93272.1"/>
    </source>
</evidence>
<evidence type="ECO:0000256" key="1">
    <source>
        <dbReference type="ARBA" id="ARBA00009762"/>
    </source>
</evidence>
<dbReference type="PANTHER" id="PTHR10536">
    <property type="entry name" value="DNA PRIMASE SMALL SUBUNIT"/>
    <property type="match status" value="1"/>
</dbReference>
<organism evidence="2">
    <name type="scientific">Henneguya salminicola</name>
    <name type="common">Myxosporean</name>
    <dbReference type="NCBI Taxonomy" id="69463"/>
    <lineage>
        <taxon>Eukaryota</taxon>
        <taxon>Metazoa</taxon>
        <taxon>Cnidaria</taxon>
        <taxon>Myxozoa</taxon>
        <taxon>Myxosporea</taxon>
        <taxon>Bivalvulida</taxon>
        <taxon>Platysporina</taxon>
        <taxon>Myxobolidae</taxon>
        <taxon>Henneguya</taxon>
    </lineage>
</organism>
<dbReference type="GO" id="GO:0003899">
    <property type="term" value="F:DNA-directed RNA polymerase activity"/>
    <property type="evidence" value="ECO:0007669"/>
    <property type="project" value="InterPro"/>
</dbReference>
<dbReference type="GO" id="GO:0006269">
    <property type="term" value="P:DNA replication, synthesis of primer"/>
    <property type="evidence" value="ECO:0007669"/>
    <property type="project" value="InterPro"/>
</dbReference>
<proteinExistence type="inferred from homology"/>
<dbReference type="Gene3D" id="3.90.920.10">
    <property type="entry name" value="DNA primase, PRIM domain"/>
    <property type="match status" value="1"/>
</dbReference>
<sequence length="101" mass="11989">MIDTISNKDCQRELQLSTDKICSLYNPEKKWEAIKTIVNKYDNKNSSMLIEMIFQLCYPRLDVNVSKSLNHLLKSPFCIHPKTGKFIRIFSRVVMYSHRYK</sequence>
<comment type="similarity">
    <text evidence="1">Belongs to the eukaryotic-type primase small subunit family.</text>
</comment>
<accession>A0A6G3MGV7</accession>
<name>A0A6G3MGV7_HENSL</name>
<reference evidence="2" key="1">
    <citation type="submission" date="2018-11" db="EMBL/GenBank/DDBJ databases">
        <title>Henneguya salminicola genome and transcriptome.</title>
        <authorList>
            <person name="Yahalomi D."/>
            <person name="Atkinson S.D."/>
            <person name="Neuhof M."/>
            <person name="Chang E.S."/>
            <person name="Philippe H."/>
            <person name="Cartwright P."/>
            <person name="Bartholomew J.L."/>
            <person name="Huchon D."/>
        </authorList>
    </citation>
    <scope>NUCLEOTIDE SEQUENCE</scope>
    <source>
        <strain evidence="2">Hz1</strain>
        <tissue evidence="2">Whole</tissue>
    </source>
</reference>
<dbReference type="SUPFAM" id="SSF56747">
    <property type="entry name" value="Prim-pol domain"/>
    <property type="match status" value="1"/>
</dbReference>
<protein>
    <submittedName>
        <fullName evidence="2">DNA primase small subunit (Trinotate prediction)</fullName>
    </submittedName>
</protein>
<dbReference type="EMBL" id="GHBP01003054">
    <property type="protein sequence ID" value="NDJ93272.1"/>
    <property type="molecule type" value="Transcribed_RNA"/>
</dbReference>